<dbReference type="SMART" id="SM00355">
    <property type="entry name" value="ZnF_C2H2"/>
    <property type="match status" value="2"/>
</dbReference>
<dbReference type="GO" id="GO:0003700">
    <property type="term" value="F:DNA-binding transcription factor activity"/>
    <property type="evidence" value="ECO:0007669"/>
    <property type="project" value="TreeGrafter"/>
</dbReference>
<keyword evidence="9" id="KW-0804">Transcription</keyword>
<dbReference type="InterPro" id="IPR036236">
    <property type="entry name" value="Znf_C2H2_sf"/>
</dbReference>
<feature type="domain" description="C2H2-type" evidence="12">
    <location>
        <begin position="247"/>
        <end position="270"/>
    </location>
</feature>
<organism evidence="13">
    <name type="scientific">Darwinula stevensoni</name>
    <dbReference type="NCBI Taxonomy" id="69355"/>
    <lineage>
        <taxon>Eukaryota</taxon>
        <taxon>Metazoa</taxon>
        <taxon>Ecdysozoa</taxon>
        <taxon>Arthropoda</taxon>
        <taxon>Crustacea</taxon>
        <taxon>Oligostraca</taxon>
        <taxon>Ostracoda</taxon>
        <taxon>Podocopa</taxon>
        <taxon>Podocopida</taxon>
        <taxon>Darwinulocopina</taxon>
        <taxon>Darwinuloidea</taxon>
        <taxon>Darwinulidae</taxon>
        <taxon>Darwinula</taxon>
    </lineage>
</organism>
<evidence type="ECO:0000256" key="8">
    <source>
        <dbReference type="ARBA" id="ARBA00023125"/>
    </source>
</evidence>
<dbReference type="InterPro" id="IPR013087">
    <property type="entry name" value="Znf_C2H2_type"/>
</dbReference>
<evidence type="ECO:0000256" key="2">
    <source>
        <dbReference type="ARBA" id="ARBA00006991"/>
    </source>
</evidence>
<evidence type="ECO:0000256" key="7">
    <source>
        <dbReference type="ARBA" id="ARBA00023015"/>
    </source>
</evidence>
<dbReference type="EMBL" id="LR900364">
    <property type="protein sequence ID" value="CAD7245402.1"/>
    <property type="molecule type" value="Genomic_DNA"/>
</dbReference>
<evidence type="ECO:0000256" key="5">
    <source>
        <dbReference type="ARBA" id="ARBA00022771"/>
    </source>
</evidence>
<evidence type="ECO:0000256" key="6">
    <source>
        <dbReference type="ARBA" id="ARBA00022833"/>
    </source>
</evidence>
<dbReference type="PANTHER" id="PTHR24404">
    <property type="entry name" value="ZINC FINGER PROTEIN"/>
    <property type="match status" value="1"/>
</dbReference>
<evidence type="ECO:0000256" key="9">
    <source>
        <dbReference type="ARBA" id="ARBA00023163"/>
    </source>
</evidence>
<evidence type="ECO:0000313" key="14">
    <source>
        <dbReference type="Proteomes" id="UP000677054"/>
    </source>
</evidence>
<keyword evidence="8" id="KW-0238">DNA-binding</keyword>
<dbReference type="EMBL" id="CAJPEV010000847">
    <property type="protein sequence ID" value="CAG0889039.1"/>
    <property type="molecule type" value="Genomic_DNA"/>
</dbReference>
<dbReference type="InterPro" id="IPR050589">
    <property type="entry name" value="Ikaros_C2H2-ZF"/>
</dbReference>
<dbReference type="Gene3D" id="3.30.160.60">
    <property type="entry name" value="Classic Zinc Finger"/>
    <property type="match status" value="2"/>
</dbReference>
<comment type="similarity">
    <text evidence="2">Belongs to the krueppel C2H2-type zinc-finger protein family.</text>
</comment>
<keyword evidence="14" id="KW-1185">Reference proteome</keyword>
<dbReference type="GO" id="GO:0000978">
    <property type="term" value="F:RNA polymerase II cis-regulatory region sequence-specific DNA binding"/>
    <property type="evidence" value="ECO:0007669"/>
    <property type="project" value="TreeGrafter"/>
</dbReference>
<evidence type="ECO:0000256" key="3">
    <source>
        <dbReference type="ARBA" id="ARBA00022723"/>
    </source>
</evidence>
<dbReference type="PROSITE" id="PS00028">
    <property type="entry name" value="ZINC_FINGER_C2H2_1"/>
    <property type="match status" value="2"/>
</dbReference>
<evidence type="ECO:0000256" key="1">
    <source>
        <dbReference type="ARBA" id="ARBA00004123"/>
    </source>
</evidence>
<proteinExistence type="inferred from homology"/>
<keyword evidence="6" id="KW-0862">Zinc</keyword>
<evidence type="ECO:0000313" key="13">
    <source>
        <dbReference type="EMBL" id="CAD7245402.1"/>
    </source>
</evidence>
<dbReference type="PROSITE" id="PS50157">
    <property type="entry name" value="ZINC_FINGER_C2H2_2"/>
    <property type="match status" value="2"/>
</dbReference>
<evidence type="ECO:0000256" key="4">
    <source>
        <dbReference type="ARBA" id="ARBA00022737"/>
    </source>
</evidence>
<dbReference type="FunFam" id="3.30.160.60:FF:000075">
    <property type="entry name" value="Putative zinc finger protein 536"/>
    <property type="match status" value="1"/>
</dbReference>
<evidence type="ECO:0000256" key="10">
    <source>
        <dbReference type="ARBA" id="ARBA00023242"/>
    </source>
</evidence>
<dbReference type="GO" id="GO:0008270">
    <property type="term" value="F:zinc ion binding"/>
    <property type="evidence" value="ECO:0007669"/>
    <property type="project" value="UniProtKB-KW"/>
</dbReference>
<name>A0A7R8XDV2_9CRUS</name>
<dbReference type="GO" id="GO:0005634">
    <property type="term" value="C:nucleus"/>
    <property type="evidence" value="ECO:0007669"/>
    <property type="project" value="UniProtKB-SubCell"/>
</dbReference>
<keyword evidence="3" id="KW-0479">Metal-binding</keyword>
<dbReference type="OrthoDB" id="8685330at2759"/>
<protein>
    <recommendedName>
        <fullName evidence="12">C2H2-type domain-containing protein</fullName>
    </recommendedName>
</protein>
<reference evidence="13" key="1">
    <citation type="submission" date="2020-11" db="EMBL/GenBank/DDBJ databases">
        <authorList>
            <person name="Tran Van P."/>
        </authorList>
    </citation>
    <scope>NUCLEOTIDE SEQUENCE</scope>
</reference>
<keyword evidence="4" id="KW-0677">Repeat</keyword>
<evidence type="ECO:0000259" key="12">
    <source>
        <dbReference type="PROSITE" id="PS50157"/>
    </source>
</evidence>
<dbReference type="AlphaFoldDB" id="A0A7R8XDV2"/>
<dbReference type="SUPFAM" id="SSF57667">
    <property type="entry name" value="beta-beta-alpha zinc fingers"/>
    <property type="match status" value="1"/>
</dbReference>
<evidence type="ECO:0000256" key="11">
    <source>
        <dbReference type="PROSITE-ProRule" id="PRU00042"/>
    </source>
</evidence>
<keyword evidence="10" id="KW-0539">Nucleus</keyword>
<keyword evidence="7" id="KW-0805">Transcription regulation</keyword>
<gene>
    <name evidence="13" type="ORF">DSTB1V02_LOCUS5275</name>
</gene>
<dbReference type="GO" id="GO:0006357">
    <property type="term" value="P:regulation of transcription by RNA polymerase II"/>
    <property type="evidence" value="ECO:0007669"/>
    <property type="project" value="TreeGrafter"/>
</dbReference>
<comment type="subcellular location">
    <subcellularLocation>
        <location evidence="1">Nucleus</location>
    </subcellularLocation>
</comment>
<dbReference type="PANTHER" id="PTHR24404:SF114">
    <property type="entry name" value="KLUMPFUSS, ISOFORM B-RELATED"/>
    <property type="match status" value="1"/>
</dbReference>
<dbReference type="FunFam" id="3.30.160.60:FF:000446">
    <property type="entry name" value="Zinc finger protein"/>
    <property type="match status" value="1"/>
</dbReference>
<accession>A0A7R8XDV2</accession>
<sequence length="277" mass="31415">MSSGVGGRRGKRDNVIRSYLLCNHIPPCVYQFFLLLEGGFPIYVAFRWLRARGVIGFPWFVVQRDVIVVRTRQVMMWNRCSWGVLLSLVPQSLKPGIAKGSGEDEYILPSPILDSGSLIHPVLDCMKEFHGKTEVIDDDEDQQLVSEELMCFVDIPQTHFLKSDSEDSTQGTKDPQESGGHVLQECILAASKTTNQSITEVKVEYHDICGGYTYAKPYKCDLCAYTVKWKKNLKYHMAAIHSGERPFKCKTCGEAYKLKRLLTVHSRDHSVLFQCNT</sequence>
<feature type="domain" description="C2H2-type" evidence="12">
    <location>
        <begin position="218"/>
        <end position="246"/>
    </location>
</feature>
<dbReference type="Proteomes" id="UP000677054">
    <property type="component" value="Unassembled WGS sequence"/>
</dbReference>
<keyword evidence="5 11" id="KW-0863">Zinc-finger</keyword>